<keyword evidence="1" id="KW-0805">Transcription regulation</keyword>
<feature type="transmembrane region" description="Helical" evidence="4">
    <location>
        <begin position="183"/>
        <end position="201"/>
    </location>
</feature>
<keyword evidence="4" id="KW-1133">Transmembrane helix</keyword>
<dbReference type="Proteomes" id="UP000655759">
    <property type="component" value="Unassembled WGS sequence"/>
</dbReference>
<sequence length="207" mass="23375">MTEEPIKENSIENNAKTFSNNDENFENFDKIEIFSNTDERLKFLGKILNNDFSRQILLLLAEKEMTANEIANQTKLSLPLVLHHVNQMLKAEMVVVSKISTNSKNQPMKYYSAKSGIVILPENVVERAKNSKSLYNSLKRIMRFAAIGIASIATWSYLKLIESTTKVQLQGGGQERTEIPDPLVVALTVIIIGLCGELIYLKIKKKD</sequence>
<keyword evidence="2" id="KW-0238">DNA-binding</keyword>
<evidence type="ECO:0000313" key="6">
    <source>
        <dbReference type="EMBL" id="CAE6485544.1"/>
    </source>
</evidence>
<reference evidence="6" key="1">
    <citation type="submission" date="2021-02" db="EMBL/GenBank/DDBJ databases">
        <authorList>
            <person name="Han P."/>
        </authorList>
    </citation>
    <scope>NUCLEOTIDE SEQUENCE</scope>
    <source>
        <strain evidence="6">Candidatus Nitrosotenuis uzonensis 5A</strain>
    </source>
</reference>
<evidence type="ECO:0000259" key="5">
    <source>
        <dbReference type="SMART" id="SM00418"/>
    </source>
</evidence>
<keyword evidence="4" id="KW-0472">Membrane</keyword>
<dbReference type="GO" id="GO:0003700">
    <property type="term" value="F:DNA-binding transcription factor activity"/>
    <property type="evidence" value="ECO:0007669"/>
    <property type="project" value="InterPro"/>
</dbReference>
<comment type="caution">
    <text evidence="6">The sequence shown here is derived from an EMBL/GenBank/DDBJ whole genome shotgun (WGS) entry which is preliminary data.</text>
</comment>
<proteinExistence type="predicted"/>
<dbReference type="SUPFAM" id="SSF46785">
    <property type="entry name" value="Winged helix' DNA-binding domain"/>
    <property type="match status" value="1"/>
</dbReference>
<dbReference type="GO" id="GO:0003677">
    <property type="term" value="F:DNA binding"/>
    <property type="evidence" value="ECO:0007669"/>
    <property type="project" value="UniProtKB-KW"/>
</dbReference>
<protein>
    <submittedName>
        <fullName evidence="6">Putative ArsR family transcriptional regulator</fullName>
    </submittedName>
</protein>
<accession>A0A812F3G1</accession>
<dbReference type="Gene3D" id="1.10.10.10">
    <property type="entry name" value="Winged helix-like DNA-binding domain superfamily/Winged helix DNA-binding domain"/>
    <property type="match status" value="1"/>
</dbReference>
<evidence type="ECO:0000313" key="7">
    <source>
        <dbReference type="Proteomes" id="UP000655759"/>
    </source>
</evidence>
<dbReference type="InterPro" id="IPR051081">
    <property type="entry name" value="HTH_MetalResp_TranReg"/>
</dbReference>
<dbReference type="InterPro" id="IPR036388">
    <property type="entry name" value="WH-like_DNA-bd_sf"/>
</dbReference>
<dbReference type="AlphaFoldDB" id="A0A812F3G1"/>
<evidence type="ECO:0000256" key="3">
    <source>
        <dbReference type="ARBA" id="ARBA00023163"/>
    </source>
</evidence>
<dbReference type="PANTHER" id="PTHR33154:SF35">
    <property type="entry name" value="TRANSCRIPTIONAL REGULATOR, ARSR FAMILY"/>
    <property type="match status" value="1"/>
</dbReference>
<evidence type="ECO:0000256" key="4">
    <source>
        <dbReference type="SAM" id="Phobius"/>
    </source>
</evidence>
<dbReference type="PANTHER" id="PTHR33154">
    <property type="entry name" value="TRANSCRIPTIONAL REGULATOR, ARSR FAMILY"/>
    <property type="match status" value="1"/>
</dbReference>
<dbReference type="EMBL" id="CAJNAQ010000002">
    <property type="protein sequence ID" value="CAE6485544.1"/>
    <property type="molecule type" value="Genomic_DNA"/>
</dbReference>
<keyword evidence="4" id="KW-0812">Transmembrane</keyword>
<organism evidence="6 7">
    <name type="scientific">Candidatus Nitrosotenuis uzonensis</name>
    <dbReference type="NCBI Taxonomy" id="1407055"/>
    <lineage>
        <taxon>Archaea</taxon>
        <taxon>Nitrososphaerota</taxon>
        <taxon>Candidatus Nitrosotenuis</taxon>
    </lineage>
</organism>
<name>A0A812F3G1_9ARCH</name>
<evidence type="ECO:0000256" key="1">
    <source>
        <dbReference type="ARBA" id="ARBA00023015"/>
    </source>
</evidence>
<dbReference type="InterPro" id="IPR011991">
    <property type="entry name" value="ArsR-like_HTH"/>
</dbReference>
<dbReference type="Pfam" id="PF01022">
    <property type="entry name" value="HTH_5"/>
    <property type="match status" value="1"/>
</dbReference>
<keyword evidence="3" id="KW-0804">Transcription</keyword>
<gene>
    <name evidence="6" type="ORF">NUZ5A_20027</name>
</gene>
<feature type="domain" description="HTH arsR-type" evidence="5">
    <location>
        <begin position="42"/>
        <end position="126"/>
    </location>
</feature>
<dbReference type="RefSeq" id="WP_205097553.1">
    <property type="nucleotide sequence ID" value="NZ_CAJNAQ010000002.1"/>
</dbReference>
<dbReference type="InterPro" id="IPR001845">
    <property type="entry name" value="HTH_ArsR_DNA-bd_dom"/>
</dbReference>
<dbReference type="CDD" id="cd00090">
    <property type="entry name" value="HTH_ARSR"/>
    <property type="match status" value="1"/>
</dbReference>
<dbReference type="InterPro" id="IPR036390">
    <property type="entry name" value="WH_DNA-bd_sf"/>
</dbReference>
<feature type="transmembrane region" description="Helical" evidence="4">
    <location>
        <begin position="141"/>
        <end position="158"/>
    </location>
</feature>
<evidence type="ECO:0000256" key="2">
    <source>
        <dbReference type="ARBA" id="ARBA00023125"/>
    </source>
</evidence>
<dbReference type="SMART" id="SM00418">
    <property type="entry name" value="HTH_ARSR"/>
    <property type="match status" value="1"/>
</dbReference>